<feature type="domain" description="Alanine racemase N-terminal" evidence="4">
    <location>
        <begin position="33"/>
        <end position="266"/>
    </location>
</feature>
<evidence type="ECO:0000313" key="6">
    <source>
        <dbReference type="EMBL" id="MDD1780549.1"/>
    </source>
</evidence>
<comment type="caution">
    <text evidence="6">The sequence shown here is derived from an EMBL/GenBank/DDBJ whole genome shotgun (WGS) entry which is preliminary data.</text>
</comment>
<feature type="domain" description="YhfX-like C-terminal" evidence="5">
    <location>
        <begin position="280"/>
        <end position="376"/>
    </location>
</feature>
<comment type="cofactor">
    <cofactor evidence="1">
        <name>pyridoxal 5'-phosphate</name>
        <dbReference type="ChEBI" id="CHEBI:597326"/>
    </cofactor>
</comment>
<evidence type="ECO:0000259" key="4">
    <source>
        <dbReference type="Pfam" id="PF01168"/>
    </source>
</evidence>
<dbReference type="Pfam" id="PF01168">
    <property type="entry name" value="Ala_racemase_N"/>
    <property type="match status" value="1"/>
</dbReference>
<evidence type="ECO:0000256" key="1">
    <source>
        <dbReference type="ARBA" id="ARBA00001933"/>
    </source>
</evidence>
<dbReference type="PANTHER" id="PTHR30511">
    <property type="entry name" value="ALANINE RACEMASE"/>
    <property type="match status" value="1"/>
</dbReference>
<dbReference type="EMBL" id="JAJUBB010000003">
    <property type="protein sequence ID" value="MDD1780549.1"/>
    <property type="molecule type" value="Genomic_DNA"/>
</dbReference>
<evidence type="ECO:0000259" key="5">
    <source>
        <dbReference type="Pfam" id="PF21279"/>
    </source>
</evidence>
<dbReference type="CDD" id="cd06811">
    <property type="entry name" value="PLPDE_III_yhfX_like"/>
    <property type="match status" value="1"/>
</dbReference>
<keyword evidence="3" id="KW-0413">Isomerase</keyword>
<dbReference type="PANTHER" id="PTHR30511:SF3">
    <property type="entry name" value="LYSINE RACEMASE"/>
    <property type="match status" value="1"/>
</dbReference>
<evidence type="ECO:0000256" key="3">
    <source>
        <dbReference type="ARBA" id="ARBA00023235"/>
    </source>
</evidence>
<keyword evidence="7" id="KW-1185">Reference proteome</keyword>
<protein>
    <submittedName>
        <fullName evidence="6">YhfX family PLP-dependent enzyme</fullName>
    </submittedName>
</protein>
<accession>A0ABT5QHT9</accession>
<dbReference type="Gene3D" id="2.40.37.30">
    <property type="match status" value="2"/>
</dbReference>
<gene>
    <name evidence="6" type="ORF">LRP49_04975</name>
</gene>
<evidence type="ECO:0000313" key="7">
    <source>
        <dbReference type="Proteomes" id="UP001149821"/>
    </source>
</evidence>
<dbReference type="InterPro" id="IPR048449">
    <property type="entry name" value="YhfX-like_C"/>
</dbReference>
<dbReference type="InterPro" id="IPR001608">
    <property type="entry name" value="Ala_racemase_N"/>
</dbReference>
<reference evidence="6" key="1">
    <citation type="submission" date="2021-12" db="EMBL/GenBank/DDBJ databases">
        <title>Enterovibrio ZSDZ35 sp. nov. and Enterovibrio ZSDZ42 sp. nov., isolated from coastal seawater in Qingdao.</title>
        <authorList>
            <person name="Zhang P."/>
        </authorList>
    </citation>
    <scope>NUCLEOTIDE SEQUENCE</scope>
    <source>
        <strain evidence="6">ZSDZ35</strain>
    </source>
</reference>
<proteinExistence type="predicted"/>
<sequence length="389" mass="42750">MFLEALKKQNSELIQSAVLLLRQGEILPDTYVIDVDQFRENAKKIKQKADVCGIKLYAMTKQVGRNPVLAKILIEECGYEGAVCVDFKEALSLHKEGVKIAHVGHLVQPPKHVLHRLIWDMQPEIVTVYSVEKAREISEVAGECGVIQNIMLKFYQDGDHLYPNQESGFRLEDINEIADQISALPNVKITGITHFPCFLYDSESQKTLPTKNLLTAEKAIEVLGQKGIEIIHRNYPSATSCETLPLIKEHGGTHGEPGHALTGTTPANVDGSQPEQIAMVYASEVSHVHEGKTYCFGGGNYGRSQIEGALVFNGNDTTGNFLPICSSDAASIDYHFQLEGQADVSAAVIMAFRTQLFVTRSDVALVEGISTANPKIVGLFDTQGREISR</sequence>
<organism evidence="6 7">
    <name type="scientific">Enterovibrio qingdaonensis</name>
    <dbReference type="NCBI Taxonomy" id="2899818"/>
    <lineage>
        <taxon>Bacteria</taxon>
        <taxon>Pseudomonadati</taxon>
        <taxon>Pseudomonadota</taxon>
        <taxon>Gammaproteobacteria</taxon>
        <taxon>Vibrionales</taxon>
        <taxon>Vibrionaceae</taxon>
        <taxon>Enterovibrio</taxon>
    </lineage>
</organism>
<dbReference type="SUPFAM" id="SSF51419">
    <property type="entry name" value="PLP-binding barrel"/>
    <property type="match status" value="1"/>
</dbReference>
<dbReference type="InterPro" id="IPR029066">
    <property type="entry name" value="PLP-binding_barrel"/>
</dbReference>
<dbReference type="Proteomes" id="UP001149821">
    <property type="component" value="Unassembled WGS sequence"/>
</dbReference>
<dbReference type="RefSeq" id="WP_274140639.1">
    <property type="nucleotide sequence ID" value="NZ_JAJUBB010000003.1"/>
</dbReference>
<evidence type="ECO:0000256" key="2">
    <source>
        <dbReference type="ARBA" id="ARBA00022898"/>
    </source>
</evidence>
<name>A0ABT5QHT9_9GAMM</name>
<keyword evidence="2" id="KW-0663">Pyridoxal phosphate</keyword>
<dbReference type="InterPro" id="IPR000821">
    <property type="entry name" value="Ala_racemase"/>
</dbReference>
<dbReference type="Pfam" id="PF21279">
    <property type="entry name" value="YhfX-like_C"/>
    <property type="match status" value="1"/>
</dbReference>